<dbReference type="EMBL" id="CP039393">
    <property type="protein sequence ID" value="QCD34907.1"/>
    <property type="molecule type" value="Genomic_DNA"/>
</dbReference>
<dbReference type="OrthoDB" id="9775805at2"/>
<evidence type="ECO:0000256" key="2">
    <source>
        <dbReference type="ARBA" id="ARBA00022630"/>
    </source>
</evidence>
<dbReference type="Pfam" id="PF00881">
    <property type="entry name" value="Nitroreductase"/>
    <property type="match status" value="1"/>
</dbReference>
<dbReference type="GO" id="GO:0016491">
    <property type="term" value="F:oxidoreductase activity"/>
    <property type="evidence" value="ECO:0007669"/>
    <property type="project" value="UniProtKB-UniRule"/>
</dbReference>
<dbReference type="Proteomes" id="UP000297031">
    <property type="component" value="Chromosome"/>
</dbReference>
<dbReference type="PANTHER" id="PTHR43425">
    <property type="entry name" value="OXYGEN-INSENSITIVE NADPH NITROREDUCTASE"/>
    <property type="match status" value="1"/>
</dbReference>
<comment type="similarity">
    <text evidence="1 5">Belongs to the flavin oxidoreductase frp family.</text>
</comment>
<evidence type="ECO:0000256" key="4">
    <source>
        <dbReference type="ARBA" id="ARBA00023002"/>
    </source>
</evidence>
<dbReference type="PANTHER" id="PTHR43425:SF2">
    <property type="entry name" value="OXYGEN-INSENSITIVE NADPH NITROREDUCTASE"/>
    <property type="match status" value="1"/>
</dbReference>
<evidence type="ECO:0000256" key="5">
    <source>
        <dbReference type="PIRNR" id="PIRNR005426"/>
    </source>
</evidence>
<keyword evidence="2 5" id="KW-0285">Flavoprotein</keyword>
<dbReference type="KEGG" id="mgod:E7746_02940"/>
<evidence type="ECO:0000259" key="6">
    <source>
        <dbReference type="Pfam" id="PF00881"/>
    </source>
</evidence>
<keyword evidence="8" id="KW-1185">Reference proteome</keyword>
<evidence type="ECO:0000313" key="8">
    <source>
        <dbReference type="Proteomes" id="UP000297031"/>
    </source>
</evidence>
<dbReference type="PIRSF" id="PIRSF005426">
    <property type="entry name" value="Frp"/>
    <property type="match status" value="1"/>
</dbReference>
<keyword evidence="3 5" id="KW-0288">FMN</keyword>
<protein>
    <submittedName>
        <fullName evidence="7">NADPH-dependent oxidoreductase</fullName>
    </submittedName>
</protein>
<dbReference type="InterPro" id="IPR016446">
    <property type="entry name" value="Flavin_OxRdtase_Frp"/>
</dbReference>
<evidence type="ECO:0000313" key="7">
    <source>
        <dbReference type="EMBL" id="QCD34907.1"/>
    </source>
</evidence>
<accession>A0A4V1D1E3</accession>
<name>A0A4V1D1E3_9BACT</name>
<proteinExistence type="inferred from homology"/>
<reference evidence="7 8" key="1">
    <citation type="submission" date="2019-02" db="EMBL/GenBank/DDBJ databases">
        <title>Isolation and identification of novel species under the genus Muribaculum.</title>
        <authorList>
            <person name="Miyake S."/>
            <person name="Ding Y."/>
            <person name="Low A."/>
            <person name="Soh M."/>
            <person name="Seedorf H."/>
        </authorList>
    </citation>
    <scope>NUCLEOTIDE SEQUENCE [LARGE SCALE GENOMIC DNA]</scope>
    <source>
        <strain evidence="7 8">TLL-A4</strain>
    </source>
</reference>
<evidence type="ECO:0000256" key="3">
    <source>
        <dbReference type="ARBA" id="ARBA00022643"/>
    </source>
</evidence>
<dbReference type="SUPFAM" id="SSF55469">
    <property type="entry name" value="FMN-dependent nitroreductase-like"/>
    <property type="match status" value="1"/>
</dbReference>
<dbReference type="InterPro" id="IPR029479">
    <property type="entry name" value="Nitroreductase"/>
</dbReference>
<dbReference type="RefSeq" id="WP_136409779.1">
    <property type="nucleotide sequence ID" value="NZ_CP039393.1"/>
</dbReference>
<evidence type="ECO:0000256" key="1">
    <source>
        <dbReference type="ARBA" id="ARBA00008366"/>
    </source>
</evidence>
<keyword evidence="4 5" id="KW-0560">Oxidoreductase</keyword>
<organism evidence="7 8">
    <name type="scientific">Muribaculum gordoncarteri</name>
    <dbReference type="NCBI Taxonomy" id="2530390"/>
    <lineage>
        <taxon>Bacteria</taxon>
        <taxon>Pseudomonadati</taxon>
        <taxon>Bacteroidota</taxon>
        <taxon>Bacteroidia</taxon>
        <taxon>Bacteroidales</taxon>
        <taxon>Muribaculaceae</taxon>
        <taxon>Muribaculum</taxon>
    </lineage>
</organism>
<feature type="domain" description="Nitroreductase" evidence="6">
    <location>
        <begin position="8"/>
        <end position="162"/>
    </location>
</feature>
<gene>
    <name evidence="7" type="ORF">E7746_02940</name>
</gene>
<sequence length="249" mass="28624">MNIDNYFKTRRTVRRYSSREVEPQLLKEMLEEASHAPTTGNMQLYSVIVTRSEEGKRALAPLHFNQPSATGCSVLLTFCIDYNRFVKWCEASDAVPGYDNFQSFMTGALDTCIFAQQFNTIAEMHGLGCCYLGTTTYTAPEIAKVLNLPKRVIPLVTLTVGYPEGDAPLSDRIPVEGIIHEEAYHDYSVEDIRDIYAEKEAREDSRKFIEENGKTTLAQVFTDVRYPRENNERFSKIYYDFIRENFLME</sequence>
<dbReference type="Gene3D" id="3.40.109.10">
    <property type="entry name" value="NADH Oxidase"/>
    <property type="match status" value="1"/>
</dbReference>
<dbReference type="AlphaFoldDB" id="A0A4V1D1E3"/>
<keyword evidence="5" id="KW-0521">NADP</keyword>
<dbReference type="InterPro" id="IPR000415">
    <property type="entry name" value="Nitroreductase-like"/>
</dbReference>